<comment type="similarity">
    <text evidence="6">Belongs to the protein kinase superfamily. CK1 Ser/Thr protein kinase family.</text>
</comment>
<accession>F1L9C0</accession>
<feature type="compositionally biased region" description="Low complexity" evidence="7">
    <location>
        <begin position="319"/>
        <end position="330"/>
    </location>
</feature>
<keyword evidence="5" id="KW-0067">ATP-binding</keyword>
<dbReference type="GO" id="GO:0015630">
    <property type="term" value="C:microtubule cytoskeleton"/>
    <property type="evidence" value="ECO:0007669"/>
    <property type="project" value="UniProtKB-ARBA"/>
</dbReference>
<feature type="region of interest" description="Disordered" evidence="7">
    <location>
        <begin position="306"/>
        <end position="335"/>
    </location>
</feature>
<evidence type="ECO:0000256" key="3">
    <source>
        <dbReference type="ARBA" id="ARBA00022741"/>
    </source>
</evidence>
<dbReference type="InterPro" id="IPR011009">
    <property type="entry name" value="Kinase-like_dom_sf"/>
</dbReference>
<evidence type="ECO:0000256" key="4">
    <source>
        <dbReference type="ARBA" id="ARBA00022777"/>
    </source>
</evidence>
<proteinExistence type="evidence at transcript level"/>
<feature type="domain" description="Protein kinase" evidence="8">
    <location>
        <begin position="24"/>
        <end position="295"/>
    </location>
</feature>
<evidence type="ECO:0000256" key="6">
    <source>
        <dbReference type="ARBA" id="ARBA00061588"/>
    </source>
</evidence>
<dbReference type="PROSITE" id="PS50011">
    <property type="entry name" value="PROTEIN_KINASE_DOM"/>
    <property type="match status" value="1"/>
</dbReference>
<evidence type="ECO:0000256" key="5">
    <source>
        <dbReference type="ARBA" id="ARBA00022840"/>
    </source>
</evidence>
<dbReference type="Pfam" id="PF00069">
    <property type="entry name" value="Pkinase"/>
    <property type="match status" value="1"/>
</dbReference>
<dbReference type="GO" id="GO:0004674">
    <property type="term" value="F:protein serine/threonine kinase activity"/>
    <property type="evidence" value="ECO:0007669"/>
    <property type="project" value="UniProtKB-KW"/>
</dbReference>
<dbReference type="FunFam" id="3.30.200.20:FF:000358">
    <property type="entry name" value="Tau tubulin kinase 2b"/>
    <property type="match status" value="1"/>
</dbReference>
<dbReference type="SUPFAM" id="SSF56112">
    <property type="entry name" value="Protein kinase-like (PK-like)"/>
    <property type="match status" value="1"/>
</dbReference>
<dbReference type="InterPro" id="IPR050235">
    <property type="entry name" value="CK1_Ser-Thr_kinase"/>
</dbReference>
<feature type="compositionally biased region" description="Basic residues" evidence="7">
    <location>
        <begin position="306"/>
        <end position="318"/>
    </location>
</feature>
<protein>
    <submittedName>
        <fullName evidence="9">Serine/threonine-protein kinase</fullName>
    </submittedName>
</protein>
<dbReference type="AlphaFoldDB" id="F1L9C0"/>
<reference evidence="9" key="1">
    <citation type="journal article" date="2011" name="Genome Res.">
        <title>Deep small RNA sequencing from the nematode Ascaris reveals conservation, functional diversification, and novel developmental profiles.</title>
        <authorList>
            <person name="Wang J."/>
            <person name="Czech B."/>
            <person name="Crunk A."/>
            <person name="Wallace A."/>
            <person name="Mitreva M."/>
            <person name="Hannon G.J."/>
            <person name="Davis R.E."/>
        </authorList>
    </citation>
    <scope>NUCLEOTIDE SEQUENCE</scope>
</reference>
<dbReference type="SMART" id="SM00220">
    <property type="entry name" value="S_TKc"/>
    <property type="match status" value="1"/>
</dbReference>
<dbReference type="Gene3D" id="1.10.510.10">
    <property type="entry name" value="Transferase(Phosphotransferase) domain 1"/>
    <property type="match status" value="1"/>
</dbReference>
<keyword evidence="3" id="KW-0547">Nucleotide-binding</keyword>
<organism evidence="9">
    <name type="scientific">Ascaris suum</name>
    <name type="common">Pig roundworm</name>
    <name type="synonym">Ascaris lumbricoides</name>
    <dbReference type="NCBI Taxonomy" id="6253"/>
    <lineage>
        <taxon>Eukaryota</taxon>
        <taxon>Metazoa</taxon>
        <taxon>Ecdysozoa</taxon>
        <taxon>Nematoda</taxon>
        <taxon>Chromadorea</taxon>
        <taxon>Rhabditida</taxon>
        <taxon>Spirurina</taxon>
        <taxon>Ascaridomorpha</taxon>
        <taxon>Ascaridoidea</taxon>
        <taxon>Ascarididae</taxon>
        <taxon>Ascaris</taxon>
    </lineage>
</organism>
<dbReference type="InterPro" id="IPR000719">
    <property type="entry name" value="Prot_kinase_dom"/>
</dbReference>
<keyword evidence="1" id="KW-0723">Serine/threonine-protein kinase</keyword>
<name>F1L9C0_ASCSU</name>
<dbReference type="GO" id="GO:0005524">
    <property type="term" value="F:ATP binding"/>
    <property type="evidence" value="ECO:0007669"/>
    <property type="project" value="UniProtKB-KW"/>
</dbReference>
<evidence type="ECO:0000256" key="7">
    <source>
        <dbReference type="SAM" id="MobiDB-lite"/>
    </source>
</evidence>
<dbReference type="PANTHER" id="PTHR11909">
    <property type="entry name" value="CASEIN KINASE-RELATED"/>
    <property type="match status" value="1"/>
</dbReference>
<evidence type="ECO:0000313" key="9">
    <source>
        <dbReference type="EMBL" id="ADY46724.1"/>
    </source>
</evidence>
<keyword evidence="2" id="KW-0808">Transferase</keyword>
<sequence>MAYKYGRDDGPVELEIGKICGRRWKIIDKLGEGGCGSVYKVQDIHTMAKAALKAESNFIAGGSVLKLEVQILKRLDGRRYVAQLLQAAKKTRYSYMVMTLFGQSLNTLLRRIHECSVSTQVRVGINILYGLKQLHEVGYVHRDIKPANLAVGRRGQETRVIHMLDFGLAREYVIRSEGTVKMRIPRTGTLFRGTTRYCSANAHKRSEQGRPDDLWSMLYVLAEMRGPLPWDRVRGKEEIGKVKEATSDMKLCRNSPKEILDIAIHLRSLNYYTRPDYLLIYNKLAAVMSKCHYRYSDPYDWEKTKYSSHRRHSRRGRRSSASTTSYSSVDSRNEESLTKEELKTAIFADETPPQSYIWDNDKELFTAADFEINEIGF</sequence>
<keyword evidence="4 9" id="KW-0418">Kinase</keyword>
<dbReference type="EMBL" id="JI174461">
    <property type="protein sequence ID" value="ADY46724.1"/>
    <property type="molecule type" value="mRNA"/>
</dbReference>
<evidence type="ECO:0000256" key="1">
    <source>
        <dbReference type="ARBA" id="ARBA00022527"/>
    </source>
</evidence>
<evidence type="ECO:0000256" key="2">
    <source>
        <dbReference type="ARBA" id="ARBA00022679"/>
    </source>
</evidence>
<evidence type="ECO:0000259" key="8">
    <source>
        <dbReference type="PROSITE" id="PS50011"/>
    </source>
</evidence>